<dbReference type="NCBIfam" id="TIGR01669">
    <property type="entry name" value="phage_XkdX"/>
    <property type="match status" value="1"/>
</dbReference>
<organism evidence="1 2">
    <name type="scientific">Anoxybacteroides voinovskiense</name>
    <dbReference type="NCBI Taxonomy" id="230470"/>
    <lineage>
        <taxon>Bacteria</taxon>
        <taxon>Bacillati</taxon>
        <taxon>Bacillota</taxon>
        <taxon>Bacilli</taxon>
        <taxon>Bacillales</taxon>
        <taxon>Anoxybacillaceae</taxon>
        <taxon>Anoxybacteroides</taxon>
    </lineage>
</organism>
<reference evidence="1 2" key="1">
    <citation type="submission" date="2020-08" db="EMBL/GenBank/DDBJ databases">
        <title>Genomic Encyclopedia of Type Strains, Phase IV (KMG-IV): sequencing the most valuable type-strain genomes for metagenomic binning, comparative biology and taxonomic classification.</title>
        <authorList>
            <person name="Goeker M."/>
        </authorList>
    </citation>
    <scope>NUCLEOTIDE SEQUENCE [LARGE SCALE GENOMIC DNA]</scope>
    <source>
        <strain evidence="1 2">DSM 17075</strain>
    </source>
</reference>
<sequence length="43" mass="5086">MFDFYKIFYQMGYLTKDDVHEAASWGVITLEEYKLITGEDFVA</sequence>
<accession>A0A840DX16</accession>
<dbReference type="RefSeq" id="WP_183184362.1">
    <property type="nucleotide sequence ID" value="NZ_BMNP01000010.1"/>
</dbReference>
<name>A0A840DX16_9BACL</name>
<dbReference type="InterPro" id="IPR010022">
    <property type="entry name" value="XkdX"/>
</dbReference>
<keyword evidence="2" id="KW-1185">Reference proteome</keyword>
<dbReference type="EMBL" id="JACIDE010000010">
    <property type="protein sequence ID" value="MBB4074049.1"/>
    <property type="molecule type" value="Genomic_DNA"/>
</dbReference>
<protein>
    <submittedName>
        <fullName evidence="1">Putative XkdX family phage protein</fullName>
    </submittedName>
</protein>
<proteinExistence type="predicted"/>
<evidence type="ECO:0000313" key="2">
    <source>
        <dbReference type="Proteomes" id="UP000559598"/>
    </source>
</evidence>
<gene>
    <name evidence="1" type="ORF">GGR02_001814</name>
</gene>
<evidence type="ECO:0000313" key="1">
    <source>
        <dbReference type="EMBL" id="MBB4074049.1"/>
    </source>
</evidence>
<dbReference type="Proteomes" id="UP000559598">
    <property type="component" value="Unassembled WGS sequence"/>
</dbReference>
<dbReference type="Pfam" id="PF09693">
    <property type="entry name" value="Phage_XkdX"/>
    <property type="match status" value="1"/>
</dbReference>
<comment type="caution">
    <text evidence="1">The sequence shown here is derived from an EMBL/GenBank/DDBJ whole genome shotgun (WGS) entry which is preliminary data.</text>
</comment>
<dbReference type="AlphaFoldDB" id="A0A840DX16"/>